<feature type="domain" description="M23ase beta-sheet core" evidence="2">
    <location>
        <begin position="305"/>
        <end position="393"/>
    </location>
</feature>
<protein>
    <recommendedName>
        <fullName evidence="2">M23ase beta-sheet core domain-containing protein</fullName>
    </recommendedName>
</protein>
<dbReference type="InterPro" id="IPR011055">
    <property type="entry name" value="Dup_hybrid_motif"/>
</dbReference>
<dbReference type="Gene3D" id="2.70.70.10">
    <property type="entry name" value="Glucose Permease (Domain IIA)"/>
    <property type="match status" value="1"/>
</dbReference>
<reference evidence="3 4" key="1">
    <citation type="journal article" date="2016" name="Nat. Commun.">
        <title>Thousands of microbial genomes shed light on interconnected biogeochemical processes in an aquifer system.</title>
        <authorList>
            <person name="Anantharaman K."/>
            <person name="Brown C.T."/>
            <person name="Hug L.A."/>
            <person name="Sharon I."/>
            <person name="Castelle C.J."/>
            <person name="Probst A.J."/>
            <person name="Thomas B.C."/>
            <person name="Singh A."/>
            <person name="Wilkins M.J."/>
            <person name="Karaoz U."/>
            <person name="Brodie E.L."/>
            <person name="Williams K.H."/>
            <person name="Hubbard S.S."/>
            <person name="Banfield J.F."/>
        </authorList>
    </citation>
    <scope>NUCLEOTIDE SEQUENCE [LARGE SCALE GENOMIC DNA]</scope>
</reference>
<dbReference type="AlphaFoldDB" id="A0A1F8EAB1"/>
<dbReference type="InterPro" id="IPR016047">
    <property type="entry name" value="M23ase_b-sheet_dom"/>
</dbReference>
<dbReference type="PANTHER" id="PTHR21666:SF270">
    <property type="entry name" value="MUREIN HYDROLASE ACTIVATOR ENVC"/>
    <property type="match status" value="1"/>
</dbReference>
<dbReference type="SUPFAM" id="SSF57997">
    <property type="entry name" value="Tropomyosin"/>
    <property type="match status" value="1"/>
</dbReference>
<organism evidence="3 4">
    <name type="scientific">Candidatus Yanofskybacteria bacterium RIFCSPHIGHO2_01_FULL_41_21</name>
    <dbReference type="NCBI Taxonomy" id="1802660"/>
    <lineage>
        <taxon>Bacteria</taxon>
        <taxon>Candidatus Yanofskyibacteriota</taxon>
    </lineage>
</organism>
<evidence type="ECO:0000313" key="4">
    <source>
        <dbReference type="Proteomes" id="UP000178520"/>
    </source>
</evidence>
<dbReference type="SUPFAM" id="SSF51261">
    <property type="entry name" value="Duplicated hybrid motif"/>
    <property type="match status" value="1"/>
</dbReference>
<feature type="coiled-coil region" evidence="1">
    <location>
        <begin position="26"/>
        <end position="88"/>
    </location>
</feature>
<evidence type="ECO:0000259" key="2">
    <source>
        <dbReference type="Pfam" id="PF01551"/>
    </source>
</evidence>
<accession>A0A1F8EAB1</accession>
<dbReference type="Pfam" id="PF01551">
    <property type="entry name" value="Peptidase_M23"/>
    <property type="match status" value="1"/>
</dbReference>
<keyword evidence="1" id="KW-0175">Coiled coil</keyword>
<gene>
    <name evidence="3" type="ORF">A2735_01455</name>
</gene>
<feature type="coiled-coil region" evidence="1">
    <location>
        <begin position="166"/>
        <end position="253"/>
    </location>
</feature>
<comment type="caution">
    <text evidence="3">The sequence shown here is derived from an EMBL/GenBank/DDBJ whole genome shotgun (WGS) entry which is preliminary data.</text>
</comment>
<proteinExistence type="predicted"/>
<dbReference type="CDD" id="cd12797">
    <property type="entry name" value="M23_peptidase"/>
    <property type="match status" value="1"/>
</dbReference>
<name>A0A1F8EAB1_9BACT</name>
<sequence>MSIKFKIIGFALLVSCFWIIVPVVHADVNQDKIEQLRKEIEELEKRDAQLKKEAEQYRGNIAETQAQANTLKNQIQNLKNQIGVLETNIKLTGKKIDKTQVEIVGVQENILTTQEKMDYQRLTIGQLLLYLAKRDNESLVGILMKSENLSDYFNDAQYALTVNSTLLDVVNNLQKAEAQLSTQKEDLEGKKKSLETLRQQANAQKASLADTTSSKNKILATTKGQEDAYQKLLAETEELQRQANLEIFRLEDQLRQAINPNSLPIARSGILMKPAEGTKSQSYGCIETAFARRNYPSCNNKKGGFHNGLDIAAKYGTPLHSAEDGRVIAVGNAPYAYGVWAAIEHSNGLVTAYTHMSLRSVSVGQEVKRGDIVGNMGSTGLSTGSHIHFMVYAPKTFTTKQSTISGLLPIGATLNPLDYI</sequence>
<evidence type="ECO:0000313" key="3">
    <source>
        <dbReference type="EMBL" id="OGM97806.1"/>
    </source>
</evidence>
<dbReference type="InterPro" id="IPR050570">
    <property type="entry name" value="Cell_wall_metabolism_enzyme"/>
</dbReference>
<dbReference type="PANTHER" id="PTHR21666">
    <property type="entry name" value="PEPTIDASE-RELATED"/>
    <property type="match status" value="1"/>
</dbReference>
<dbReference type="EMBL" id="MGJA01000008">
    <property type="protein sequence ID" value="OGM97806.1"/>
    <property type="molecule type" value="Genomic_DNA"/>
</dbReference>
<dbReference type="GO" id="GO:0004222">
    <property type="term" value="F:metalloendopeptidase activity"/>
    <property type="evidence" value="ECO:0007669"/>
    <property type="project" value="TreeGrafter"/>
</dbReference>
<evidence type="ECO:0000256" key="1">
    <source>
        <dbReference type="SAM" id="Coils"/>
    </source>
</evidence>
<dbReference type="STRING" id="1802660.A2735_01455"/>
<dbReference type="Gene3D" id="6.10.250.3150">
    <property type="match status" value="1"/>
</dbReference>
<dbReference type="Proteomes" id="UP000178520">
    <property type="component" value="Unassembled WGS sequence"/>
</dbReference>